<dbReference type="AlphaFoldDB" id="A0A1X7BUC5"/>
<keyword evidence="1" id="KW-0812">Transmembrane</keyword>
<keyword evidence="1" id="KW-1133">Transmembrane helix</keyword>
<name>A0A1X7BUC5_9RHOB</name>
<accession>A0A1X7BUC5</accession>
<evidence type="ECO:0000256" key="1">
    <source>
        <dbReference type="SAM" id="Phobius"/>
    </source>
</evidence>
<evidence type="ECO:0000313" key="2">
    <source>
        <dbReference type="EMBL" id="SMC13110.1"/>
    </source>
</evidence>
<keyword evidence="1" id="KW-0472">Membrane</keyword>
<feature type="transmembrane region" description="Helical" evidence="1">
    <location>
        <begin position="12"/>
        <end position="33"/>
    </location>
</feature>
<protein>
    <submittedName>
        <fullName evidence="2">Uncharacterized protein</fullName>
    </submittedName>
</protein>
<organism evidence="2 3">
    <name type="scientific">Roseovarius aestuarii</name>
    <dbReference type="NCBI Taxonomy" id="475083"/>
    <lineage>
        <taxon>Bacteria</taxon>
        <taxon>Pseudomonadati</taxon>
        <taxon>Pseudomonadota</taxon>
        <taxon>Alphaproteobacteria</taxon>
        <taxon>Rhodobacterales</taxon>
        <taxon>Roseobacteraceae</taxon>
        <taxon>Roseovarius</taxon>
    </lineage>
</organism>
<dbReference type="RefSeq" id="WP_085801050.1">
    <property type="nucleotide sequence ID" value="NZ_FWXB01000011.1"/>
</dbReference>
<dbReference type="Proteomes" id="UP000193224">
    <property type="component" value="Unassembled WGS sequence"/>
</dbReference>
<proteinExistence type="predicted"/>
<sequence length="117" mass="12415">MTFPEWTKPGIYGAIIGAVAVSIIGFNFGGWMTGGNADKMAKMHANDEVAQAMVPVCLGMSASDPQRVAKLATIREAKGYNRRNEIMKTGWATPPGTDTPNRALAEACIDGLELDAS</sequence>
<keyword evidence="3" id="KW-1185">Reference proteome</keyword>
<dbReference type="EMBL" id="FWXB01000011">
    <property type="protein sequence ID" value="SMC13110.1"/>
    <property type="molecule type" value="Genomic_DNA"/>
</dbReference>
<reference evidence="2 3" key="1">
    <citation type="submission" date="2017-03" db="EMBL/GenBank/DDBJ databases">
        <authorList>
            <person name="Afonso C.L."/>
            <person name="Miller P.J."/>
            <person name="Scott M.A."/>
            <person name="Spackman E."/>
            <person name="Goraichik I."/>
            <person name="Dimitrov K.M."/>
            <person name="Suarez D.L."/>
            <person name="Swayne D.E."/>
        </authorList>
    </citation>
    <scope>NUCLEOTIDE SEQUENCE [LARGE SCALE GENOMIC DNA]</scope>
    <source>
        <strain evidence="2 3">CECT 7745</strain>
    </source>
</reference>
<evidence type="ECO:0000313" key="3">
    <source>
        <dbReference type="Proteomes" id="UP000193224"/>
    </source>
</evidence>
<gene>
    <name evidence="2" type="ORF">ROA7745_02944</name>
</gene>
<dbReference type="OrthoDB" id="5514977at2"/>